<dbReference type="OrthoDB" id="3792603at2759"/>
<accession>W6YS16</accession>
<dbReference type="RefSeq" id="XP_007691239.1">
    <property type="nucleotide sequence ID" value="XM_007693049.1"/>
</dbReference>
<protein>
    <submittedName>
        <fullName evidence="1">Uncharacterized protein</fullName>
    </submittedName>
</protein>
<gene>
    <name evidence="1" type="ORF">COCMIDRAFT_104056</name>
</gene>
<keyword evidence="2" id="KW-1185">Reference proteome</keyword>
<name>W6YS16_COCMI</name>
<organism evidence="1 2">
    <name type="scientific">Bipolaris oryzae ATCC 44560</name>
    <dbReference type="NCBI Taxonomy" id="930090"/>
    <lineage>
        <taxon>Eukaryota</taxon>
        <taxon>Fungi</taxon>
        <taxon>Dikarya</taxon>
        <taxon>Ascomycota</taxon>
        <taxon>Pezizomycotina</taxon>
        <taxon>Dothideomycetes</taxon>
        <taxon>Pleosporomycetidae</taxon>
        <taxon>Pleosporales</taxon>
        <taxon>Pleosporineae</taxon>
        <taxon>Pleosporaceae</taxon>
        <taxon>Bipolaris</taxon>
    </lineage>
</organism>
<proteinExistence type="predicted"/>
<evidence type="ECO:0000313" key="2">
    <source>
        <dbReference type="Proteomes" id="UP000054032"/>
    </source>
</evidence>
<reference evidence="1 2" key="1">
    <citation type="journal article" date="2013" name="PLoS Genet.">
        <title>Comparative genome structure, secondary metabolite, and effector coding capacity across Cochliobolus pathogens.</title>
        <authorList>
            <person name="Condon B.J."/>
            <person name="Leng Y."/>
            <person name="Wu D."/>
            <person name="Bushley K.E."/>
            <person name="Ohm R.A."/>
            <person name="Otillar R."/>
            <person name="Martin J."/>
            <person name="Schackwitz W."/>
            <person name="Grimwood J."/>
            <person name="MohdZainudin N."/>
            <person name="Xue C."/>
            <person name="Wang R."/>
            <person name="Manning V.A."/>
            <person name="Dhillon B."/>
            <person name="Tu Z.J."/>
            <person name="Steffenson B.J."/>
            <person name="Salamov A."/>
            <person name="Sun H."/>
            <person name="Lowry S."/>
            <person name="LaButti K."/>
            <person name="Han J."/>
            <person name="Copeland A."/>
            <person name="Lindquist E."/>
            <person name="Barry K."/>
            <person name="Schmutz J."/>
            <person name="Baker S.E."/>
            <person name="Ciuffetti L.M."/>
            <person name="Grigoriev I.V."/>
            <person name="Zhong S."/>
            <person name="Turgeon B.G."/>
        </authorList>
    </citation>
    <scope>NUCLEOTIDE SEQUENCE [LARGE SCALE GENOMIC DNA]</scope>
    <source>
        <strain evidence="1 2">ATCC 44560</strain>
    </source>
</reference>
<dbReference type="EMBL" id="KI964068">
    <property type="protein sequence ID" value="EUC42232.1"/>
    <property type="molecule type" value="Genomic_DNA"/>
</dbReference>
<sequence>MPHHSPRAAILQPFRSNYLPSPTANAPLFLPADARRHWYLGYVYLWKSFKSEAIEYFNHEQCVEAFRQLYGFQVEMSHATFPSPYASLPAPASLEAHFSHEVLQPVEKIYNSLLTTQVMRNICSDNMPQGIWLESGAQNEELAAKGVKPAFIIRSKAASGEDEVRMLGHAEYLGGKPGALTSAIRNAGRNTWGSLRCVLGDIARWMLECNTEYGFLVSSDEIMFLRFAIVHKGKKMNVAQPGEPEHVAFVYTIVEPSINYSDPIKHNEVLDEKNGTVPVRLALLYLLHTTVVKRFQMPKQKGNAAHYFPTTEAGKRFTL</sequence>
<dbReference type="AlphaFoldDB" id="W6YS16"/>
<dbReference type="KEGG" id="bor:COCMIDRAFT_104056"/>
<dbReference type="HOGENOM" id="CLU_053578_0_0_1"/>
<dbReference type="GeneID" id="19118432"/>
<evidence type="ECO:0000313" key="1">
    <source>
        <dbReference type="EMBL" id="EUC42232.1"/>
    </source>
</evidence>
<dbReference type="Proteomes" id="UP000054032">
    <property type="component" value="Unassembled WGS sequence"/>
</dbReference>